<dbReference type="RefSeq" id="WP_364453693.1">
    <property type="nucleotide sequence ID" value="NZ_JBFARM010000007.1"/>
</dbReference>
<evidence type="ECO:0000256" key="2">
    <source>
        <dbReference type="SAM" id="SignalP"/>
    </source>
</evidence>
<keyword evidence="2" id="KW-0732">Signal</keyword>
<proteinExistence type="predicted"/>
<protein>
    <recommendedName>
        <fullName evidence="5">Lipoprotein</fullName>
    </recommendedName>
</protein>
<feature type="compositionally biased region" description="Basic and acidic residues" evidence="1">
    <location>
        <begin position="51"/>
        <end position="68"/>
    </location>
</feature>
<feature type="compositionally biased region" description="Polar residues" evidence="1">
    <location>
        <begin position="34"/>
        <end position="46"/>
    </location>
</feature>
<evidence type="ECO:0008006" key="5">
    <source>
        <dbReference type="Google" id="ProtNLM"/>
    </source>
</evidence>
<evidence type="ECO:0000313" key="3">
    <source>
        <dbReference type="EMBL" id="MEV4288610.1"/>
    </source>
</evidence>
<gene>
    <name evidence="3" type="ORF">AB0K40_24135</name>
</gene>
<dbReference type="PROSITE" id="PS51257">
    <property type="entry name" value="PROKAR_LIPOPROTEIN"/>
    <property type="match status" value="1"/>
</dbReference>
<feature type="region of interest" description="Disordered" evidence="1">
    <location>
        <begin position="28"/>
        <end position="92"/>
    </location>
</feature>
<organism evidence="3 4">
    <name type="scientific">Nonomuraea bangladeshensis</name>
    <dbReference type="NCBI Taxonomy" id="404385"/>
    <lineage>
        <taxon>Bacteria</taxon>
        <taxon>Bacillati</taxon>
        <taxon>Actinomycetota</taxon>
        <taxon>Actinomycetes</taxon>
        <taxon>Streptosporangiales</taxon>
        <taxon>Streptosporangiaceae</taxon>
        <taxon>Nonomuraea</taxon>
    </lineage>
</organism>
<comment type="caution">
    <text evidence="3">The sequence shown here is derived from an EMBL/GenBank/DDBJ whole genome shotgun (WGS) entry which is preliminary data.</text>
</comment>
<name>A0ABV3H8U6_9ACTN</name>
<evidence type="ECO:0000256" key="1">
    <source>
        <dbReference type="SAM" id="MobiDB-lite"/>
    </source>
</evidence>
<keyword evidence="4" id="KW-1185">Reference proteome</keyword>
<reference evidence="3 4" key="1">
    <citation type="submission" date="2024-06" db="EMBL/GenBank/DDBJ databases">
        <title>The Natural Products Discovery Center: Release of the First 8490 Sequenced Strains for Exploring Actinobacteria Biosynthetic Diversity.</title>
        <authorList>
            <person name="Kalkreuter E."/>
            <person name="Kautsar S.A."/>
            <person name="Yang D."/>
            <person name="Bader C.D."/>
            <person name="Teijaro C.N."/>
            <person name="Fluegel L."/>
            <person name="Davis C.M."/>
            <person name="Simpson J.R."/>
            <person name="Lauterbach L."/>
            <person name="Steele A.D."/>
            <person name="Gui C."/>
            <person name="Meng S."/>
            <person name="Li G."/>
            <person name="Viehrig K."/>
            <person name="Ye F."/>
            <person name="Su P."/>
            <person name="Kiefer A.F."/>
            <person name="Nichols A."/>
            <person name="Cepeda A.J."/>
            <person name="Yan W."/>
            <person name="Fan B."/>
            <person name="Jiang Y."/>
            <person name="Adhikari A."/>
            <person name="Zheng C.-J."/>
            <person name="Schuster L."/>
            <person name="Cowan T.M."/>
            <person name="Smanski M.J."/>
            <person name="Chevrette M.G."/>
            <person name="De Carvalho L.P.S."/>
            <person name="Shen B."/>
        </authorList>
    </citation>
    <scope>NUCLEOTIDE SEQUENCE [LARGE SCALE GENOMIC DNA]</scope>
    <source>
        <strain evidence="3 4">NPDC049574</strain>
    </source>
</reference>
<feature type="chain" id="PRO_5045493637" description="Lipoprotein" evidence="2">
    <location>
        <begin position="27"/>
        <end position="174"/>
    </location>
</feature>
<sequence>MRGRARSALAAAPVAFALLLTGCAAGGGGGSEVASVTGTQAATSAPPSADPQEKGIKYAQCMREHGIDMPDPEPGKGVTMKIGPGTPKEKVEQAMQDCKQWAPAGKIQGGGDPKRAEALRKAAQCMRDNGVEKYPDPDGGMVRITRDVGEDPDFKPAQEKCQKEMAEAGMGGLG</sequence>
<dbReference type="Proteomes" id="UP001552427">
    <property type="component" value="Unassembled WGS sequence"/>
</dbReference>
<dbReference type="EMBL" id="JBFARM010000007">
    <property type="protein sequence ID" value="MEV4288610.1"/>
    <property type="molecule type" value="Genomic_DNA"/>
</dbReference>
<feature type="signal peptide" evidence="2">
    <location>
        <begin position="1"/>
        <end position="26"/>
    </location>
</feature>
<accession>A0ABV3H8U6</accession>
<evidence type="ECO:0000313" key="4">
    <source>
        <dbReference type="Proteomes" id="UP001552427"/>
    </source>
</evidence>